<evidence type="ECO:0000313" key="1">
    <source>
        <dbReference type="EMBL" id="MDT0341846.1"/>
    </source>
</evidence>
<proteinExistence type="predicted"/>
<comment type="caution">
    <text evidence="1">The sequence shown here is derived from an EMBL/GenBank/DDBJ whole genome shotgun (WGS) entry which is preliminary data.</text>
</comment>
<protein>
    <submittedName>
        <fullName evidence="1">Uncharacterized protein</fullName>
    </submittedName>
</protein>
<dbReference type="EMBL" id="JAVREL010000002">
    <property type="protein sequence ID" value="MDT0341846.1"/>
    <property type="molecule type" value="Genomic_DNA"/>
</dbReference>
<organism evidence="1 2">
    <name type="scientific">Streptomyces litchfieldiae</name>
    <dbReference type="NCBI Taxonomy" id="3075543"/>
    <lineage>
        <taxon>Bacteria</taxon>
        <taxon>Bacillati</taxon>
        <taxon>Actinomycetota</taxon>
        <taxon>Actinomycetes</taxon>
        <taxon>Kitasatosporales</taxon>
        <taxon>Streptomycetaceae</taxon>
        <taxon>Streptomyces</taxon>
    </lineage>
</organism>
<sequence>MISETTLARDVFGPLWGIVELGAVAAAGGRPLAEVSLARFVAARRAAVDRLLGLVREVGDFQSGTMDIFEEAGWEEQRTPEVIGGYLMLWSGAIESFPPDVADPVVVRRMVAMGGDLQLTALLNALVGAARVRGPGPARSVPLIVGVVRDAAALLGREAERAVVDTFRMWRVALPQALGAWEVPPAAVAAPGLPGARGREGVAAGVCPRAGGHGRAGRLTAFHHQRRRLRASVV</sequence>
<name>A0ABU2MJR7_9ACTN</name>
<gene>
    <name evidence="1" type="ORF">RM590_04200</name>
</gene>
<accession>A0ABU2MJR7</accession>
<reference evidence="2" key="1">
    <citation type="submission" date="2023-07" db="EMBL/GenBank/DDBJ databases">
        <title>30 novel species of actinomycetes from the DSMZ collection.</title>
        <authorList>
            <person name="Nouioui I."/>
        </authorList>
    </citation>
    <scope>NUCLEOTIDE SEQUENCE [LARGE SCALE GENOMIC DNA]</scope>
    <source>
        <strain evidence="2">DSM 44938</strain>
    </source>
</reference>
<dbReference type="Proteomes" id="UP001183246">
    <property type="component" value="Unassembled WGS sequence"/>
</dbReference>
<dbReference type="RefSeq" id="WP_311702989.1">
    <property type="nucleotide sequence ID" value="NZ_JAVREL010000002.1"/>
</dbReference>
<keyword evidence="2" id="KW-1185">Reference proteome</keyword>
<evidence type="ECO:0000313" key="2">
    <source>
        <dbReference type="Proteomes" id="UP001183246"/>
    </source>
</evidence>